<feature type="region of interest" description="Disordered" evidence="4">
    <location>
        <begin position="361"/>
        <end position="405"/>
    </location>
</feature>
<comment type="caution">
    <text evidence="5">The sequence shown here is derived from an EMBL/GenBank/DDBJ whole genome shotgun (WGS) entry which is preliminary data.</text>
</comment>
<dbReference type="EMBL" id="JBEGCI010000008">
    <property type="protein sequence ID" value="MEQ6889104.1"/>
    <property type="molecule type" value="Genomic_DNA"/>
</dbReference>
<name>A0ABV1N5T1_9GAMM</name>
<feature type="compositionally biased region" description="Low complexity" evidence="4">
    <location>
        <begin position="366"/>
        <end position="396"/>
    </location>
</feature>
<keyword evidence="3 5" id="KW-0560">Oxidoreductase</keyword>
<organism evidence="5 6">
    <name type="scientific">Halomonas pelophila</name>
    <dbReference type="NCBI Taxonomy" id="3151122"/>
    <lineage>
        <taxon>Bacteria</taxon>
        <taxon>Pseudomonadati</taxon>
        <taxon>Pseudomonadota</taxon>
        <taxon>Gammaproteobacteria</taxon>
        <taxon>Oceanospirillales</taxon>
        <taxon>Halomonadaceae</taxon>
        <taxon>Halomonas</taxon>
    </lineage>
</organism>
<gene>
    <name evidence="5" type="ORF">ABE957_10510</name>
</gene>
<evidence type="ECO:0000256" key="1">
    <source>
        <dbReference type="ARBA" id="ARBA00022630"/>
    </source>
</evidence>
<dbReference type="Proteomes" id="UP001472978">
    <property type="component" value="Unassembled WGS sequence"/>
</dbReference>
<keyword evidence="1" id="KW-0285">Flavoprotein</keyword>
<evidence type="ECO:0000256" key="2">
    <source>
        <dbReference type="ARBA" id="ARBA00022643"/>
    </source>
</evidence>
<keyword evidence="5" id="KW-0503">Monooxygenase</keyword>
<keyword evidence="6" id="KW-1185">Reference proteome</keyword>
<evidence type="ECO:0000313" key="6">
    <source>
        <dbReference type="Proteomes" id="UP001472978"/>
    </source>
</evidence>
<keyword evidence="2" id="KW-0288">FMN</keyword>
<dbReference type="RefSeq" id="WP_349758636.1">
    <property type="nucleotide sequence ID" value="NZ_JBEGCI010000008.1"/>
</dbReference>
<dbReference type="Pfam" id="PF03060">
    <property type="entry name" value="NMO"/>
    <property type="match status" value="1"/>
</dbReference>
<dbReference type="EC" id="1.13.12.-" evidence="5"/>
<dbReference type="PANTHER" id="PTHR32332">
    <property type="entry name" value="2-NITROPROPANE DIOXYGENASE"/>
    <property type="match status" value="1"/>
</dbReference>
<dbReference type="Gene3D" id="3.20.20.70">
    <property type="entry name" value="Aldolase class I"/>
    <property type="match status" value="1"/>
</dbReference>
<evidence type="ECO:0000313" key="5">
    <source>
        <dbReference type="EMBL" id="MEQ6889104.1"/>
    </source>
</evidence>
<sequence length="405" mass="42782">MNEAPLLNTALTERLGCRYPIVQTAMGWVADAKLVAATTQGGGFGFLAGATIEPERLEAEIQKVIELTGGSRFGLNFHMFQENAQECVELAIRYRLKAVSYGRGPDQATIARLKAAGVLCIPTVGALKHALKAEQLGADMITIQGGEGGGHTGSVPTTILLPQVLDAVKIPVIAAGGYSTGRGLAAALAAGAAGIAMGTRFLMTTDAPTPASTLERYLAVKDAGQVRVTTAVDGMRHRMIDNAYITRLERAGPLRRLIIALKSARQWQAETGMSHGHMLRTFWRGLREDPAAVSQVVMAANQPVLLRRSMVEGLADQGILPSGQVAAAIEHLESAPELIAGIVEEARRCFDALLGRLEPGTGNSYGNNHDNNHGNNNGNDRASATATAVAVDADSAPQPPRETTR</sequence>
<dbReference type="InterPro" id="IPR004136">
    <property type="entry name" value="NMO"/>
</dbReference>
<protein>
    <submittedName>
        <fullName evidence="5">Nitronate monooxygenase</fullName>
        <ecNumber evidence="5">1.13.12.-</ecNumber>
    </submittedName>
</protein>
<evidence type="ECO:0000256" key="4">
    <source>
        <dbReference type="SAM" id="MobiDB-lite"/>
    </source>
</evidence>
<dbReference type="PANTHER" id="PTHR32332:SF20">
    <property type="entry name" value="2-NITROPROPANE DIOXYGENASE-LIKE PROTEIN"/>
    <property type="match status" value="1"/>
</dbReference>
<dbReference type="GO" id="GO:0004497">
    <property type="term" value="F:monooxygenase activity"/>
    <property type="evidence" value="ECO:0007669"/>
    <property type="project" value="UniProtKB-KW"/>
</dbReference>
<dbReference type="InterPro" id="IPR013785">
    <property type="entry name" value="Aldolase_TIM"/>
</dbReference>
<accession>A0ABV1N5T1</accession>
<dbReference type="SUPFAM" id="SSF51412">
    <property type="entry name" value="Inosine monophosphate dehydrogenase (IMPDH)"/>
    <property type="match status" value="1"/>
</dbReference>
<dbReference type="CDD" id="cd04730">
    <property type="entry name" value="NPD_like"/>
    <property type="match status" value="1"/>
</dbReference>
<reference evidence="5 6" key="1">
    <citation type="submission" date="2024-05" db="EMBL/GenBank/DDBJ databases">
        <title>Halomonas sp. CS7 16S ribosomal RNA gene Genome sequencing and assembly.</title>
        <authorList>
            <person name="Yook S."/>
        </authorList>
    </citation>
    <scope>NUCLEOTIDE SEQUENCE [LARGE SCALE GENOMIC DNA]</scope>
    <source>
        <strain evidence="5 6">CS7</strain>
    </source>
</reference>
<evidence type="ECO:0000256" key="3">
    <source>
        <dbReference type="ARBA" id="ARBA00023002"/>
    </source>
</evidence>
<proteinExistence type="predicted"/>